<evidence type="ECO:0000259" key="3">
    <source>
        <dbReference type="Pfam" id="PF26514"/>
    </source>
</evidence>
<keyword evidence="1" id="KW-0472">Membrane</keyword>
<keyword evidence="1" id="KW-0812">Transmembrane</keyword>
<evidence type="ECO:0000256" key="1">
    <source>
        <dbReference type="SAM" id="Phobius"/>
    </source>
</evidence>
<gene>
    <name evidence="4" type="ORF">E3J38_09395</name>
</gene>
<feature type="transmembrane region" description="Helical" evidence="1">
    <location>
        <begin position="287"/>
        <end position="312"/>
    </location>
</feature>
<protein>
    <submittedName>
        <fullName evidence="4">Polymer-forming cytoskeletal protein</fullName>
    </submittedName>
</protein>
<comment type="caution">
    <text evidence="4">The sequence shown here is derived from an EMBL/GenBank/DDBJ whole genome shotgun (WGS) entry which is preliminary data.</text>
</comment>
<feature type="signal peptide" evidence="2">
    <location>
        <begin position="1"/>
        <end position="22"/>
    </location>
</feature>
<dbReference type="Pfam" id="PF26514">
    <property type="entry name" value="DUF8173"/>
    <property type="match status" value="1"/>
</dbReference>
<keyword evidence="2" id="KW-0732">Signal</keyword>
<name>A0A523XEX3_UNCT6</name>
<feature type="transmembrane region" description="Helical" evidence="1">
    <location>
        <begin position="254"/>
        <end position="275"/>
    </location>
</feature>
<reference evidence="4 5" key="1">
    <citation type="submission" date="2019-03" db="EMBL/GenBank/DDBJ databases">
        <title>Metabolic potential of uncultured bacteria and archaea associated with petroleum seepage in deep-sea sediments.</title>
        <authorList>
            <person name="Dong X."/>
            <person name="Hubert C."/>
        </authorList>
    </citation>
    <scope>NUCLEOTIDE SEQUENCE [LARGE SCALE GENOMIC DNA]</scope>
    <source>
        <strain evidence="4">E29_bin36</strain>
    </source>
</reference>
<feature type="chain" id="PRO_5021989356" evidence="2">
    <location>
        <begin position="23"/>
        <end position="415"/>
    </location>
</feature>
<proteinExistence type="predicted"/>
<dbReference type="AlphaFoldDB" id="A0A523XEX3"/>
<organism evidence="4 5">
    <name type="scientific">candidate division TA06 bacterium</name>
    <dbReference type="NCBI Taxonomy" id="2250710"/>
    <lineage>
        <taxon>Bacteria</taxon>
        <taxon>Bacteria division TA06</taxon>
    </lineage>
</organism>
<dbReference type="EMBL" id="SOIP01000540">
    <property type="protein sequence ID" value="TET77823.1"/>
    <property type="molecule type" value="Genomic_DNA"/>
</dbReference>
<feature type="transmembrane region" description="Helical" evidence="1">
    <location>
        <begin position="352"/>
        <end position="370"/>
    </location>
</feature>
<dbReference type="InterPro" id="IPR058486">
    <property type="entry name" value="DUF8173"/>
</dbReference>
<accession>A0A523XEX3</accession>
<dbReference type="Proteomes" id="UP000315534">
    <property type="component" value="Unassembled WGS sequence"/>
</dbReference>
<evidence type="ECO:0000313" key="4">
    <source>
        <dbReference type="EMBL" id="TET77823.1"/>
    </source>
</evidence>
<evidence type="ECO:0000313" key="5">
    <source>
        <dbReference type="Proteomes" id="UP000315534"/>
    </source>
</evidence>
<evidence type="ECO:0000256" key="2">
    <source>
        <dbReference type="SAM" id="SignalP"/>
    </source>
</evidence>
<feature type="transmembrane region" description="Helical" evidence="1">
    <location>
        <begin position="318"/>
        <end position="340"/>
    </location>
</feature>
<feature type="domain" description="DUF8173" evidence="3">
    <location>
        <begin position="247"/>
        <end position="394"/>
    </location>
</feature>
<keyword evidence="1" id="KW-1133">Transmembrane helix</keyword>
<feature type="transmembrane region" description="Helical" evidence="1">
    <location>
        <begin position="376"/>
        <end position="398"/>
    </location>
</feature>
<sequence>MTRASVGRNVSILLAILCAACAAGQTEDTLQPSDSASTGADTAVHYSPVAARTPVLGDLQEPLDKDLMTAGGVVRVLTPVNGDLFVAGGQVSIETSVAGDIWVSGGIISVGGSCVGDVRAAGYQVTLNGLIRSSGLAFCRSFTQAPESEVWGDLRFNCGKASIGGTVNGRLSGNAHTVRIDGTVRGGVRVEAERVMVGSNALIEGDLVYESANEAMIDQAATILGSAVHHVPESKEVVGASKEGLFNFDLGMRVVWFIGMLIVGLIMSVFSPNVLMRSNEILKTSPWVCLLTGFVLLVCLPAILLVLLVAVVGWPLMLLLSLFYVAGIAFSGIFVGLRLGKALLRKVRRARESIFWPMALGILVLAVISSTPFVGFLLRLVIVMLGLGAVAASQWRFFKQSRAKKRLPEIETPSI</sequence>